<protein>
    <recommendedName>
        <fullName evidence="10">Alkaline phosphatase</fullName>
    </recommendedName>
</protein>
<dbReference type="PROSITE" id="PS00123">
    <property type="entry name" value="ALKALINE_PHOSPHATASE"/>
    <property type="match status" value="1"/>
</dbReference>
<comment type="similarity">
    <text evidence="3">Belongs to the alkaline phosphatase family.</text>
</comment>
<dbReference type="InterPro" id="IPR017850">
    <property type="entry name" value="Alkaline_phosphatase_core_sf"/>
</dbReference>
<accession>X1C3D2</accession>
<evidence type="ECO:0000256" key="6">
    <source>
        <dbReference type="ARBA" id="ARBA00022801"/>
    </source>
</evidence>
<dbReference type="SMART" id="SM00098">
    <property type="entry name" value="alkPPc"/>
    <property type="match status" value="1"/>
</dbReference>
<organism evidence="9">
    <name type="scientific">marine sediment metagenome</name>
    <dbReference type="NCBI Taxonomy" id="412755"/>
    <lineage>
        <taxon>unclassified sequences</taxon>
        <taxon>metagenomes</taxon>
        <taxon>ecological metagenomes</taxon>
    </lineage>
</organism>
<evidence type="ECO:0000256" key="2">
    <source>
        <dbReference type="ARBA" id="ARBA00001947"/>
    </source>
</evidence>
<dbReference type="PANTHER" id="PTHR11596">
    <property type="entry name" value="ALKALINE PHOSPHATASE"/>
    <property type="match status" value="1"/>
</dbReference>
<keyword evidence="8" id="KW-0460">Magnesium</keyword>
<evidence type="ECO:0000256" key="4">
    <source>
        <dbReference type="ARBA" id="ARBA00022553"/>
    </source>
</evidence>
<dbReference type="EMBL" id="BART01028163">
    <property type="protein sequence ID" value="GAH01842.1"/>
    <property type="molecule type" value="Genomic_DNA"/>
</dbReference>
<dbReference type="GO" id="GO:0004035">
    <property type="term" value="F:alkaline phosphatase activity"/>
    <property type="evidence" value="ECO:0007669"/>
    <property type="project" value="TreeGrafter"/>
</dbReference>
<dbReference type="SUPFAM" id="SSF53649">
    <property type="entry name" value="Alkaline phosphatase-like"/>
    <property type="match status" value="1"/>
</dbReference>
<dbReference type="PANTHER" id="PTHR11596:SF5">
    <property type="entry name" value="ALKALINE PHOSPHATASE"/>
    <property type="match status" value="1"/>
</dbReference>
<keyword evidence="7" id="KW-0862">Zinc</keyword>
<evidence type="ECO:0000256" key="1">
    <source>
        <dbReference type="ARBA" id="ARBA00001946"/>
    </source>
</evidence>
<comment type="cofactor">
    <cofactor evidence="2">
        <name>Zn(2+)</name>
        <dbReference type="ChEBI" id="CHEBI:29105"/>
    </cofactor>
</comment>
<dbReference type="InterPro" id="IPR001952">
    <property type="entry name" value="Alkaline_phosphatase"/>
</dbReference>
<comment type="caution">
    <text evidence="9">The sequence shown here is derived from an EMBL/GenBank/DDBJ whole genome shotgun (WGS) entry which is preliminary data.</text>
</comment>
<comment type="cofactor">
    <cofactor evidence="1">
        <name>Mg(2+)</name>
        <dbReference type="ChEBI" id="CHEBI:18420"/>
    </cofactor>
</comment>
<dbReference type="Pfam" id="PF00245">
    <property type="entry name" value="Alk_phosphatase"/>
    <property type="match status" value="1"/>
</dbReference>
<keyword evidence="6" id="KW-0378">Hydrolase</keyword>
<evidence type="ECO:0000256" key="5">
    <source>
        <dbReference type="ARBA" id="ARBA00022723"/>
    </source>
</evidence>
<reference evidence="9" key="1">
    <citation type="journal article" date="2014" name="Front. Microbiol.">
        <title>High frequency of phylogenetically diverse reductive dehalogenase-homologous genes in deep subseafloor sedimentary metagenomes.</title>
        <authorList>
            <person name="Kawai M."/>
            <person name="Futagami T."/>
            <person name="Toyoda A."/>
            <person name="Takaki Y."/>
            <person name="Nishi S."/>
            <person name="Hori S."/>
            <person name="Arai W."/>
            <person name="Tsubouchi T."/>
            <person name="Morono Y."/>
            <person name="Uchiyama I."/>
            <person name="Ito T."/>
            <person name="Fujiyama A."/>
            <person name="Inagaki F."/>
            <person name="Takami H."/>
        </authorList>
    </citation>
    <scope>NUCLEOTIDE SEQUENCE</scope>
    <source>
        <strain evidence="9">Expedition CK06-06</strain>
    </source>
</reference>
<gene>
    <name evidence="9" type="ORF">S01H4_49729</name>
</gene>
<proteinExistence type="inferred from homology"/>
<dbReference type="CDD" id="cd16012">
    <property type="entry name" value="ALP"/>
    <property type="match status" value="1"/>
</dbReference>
<name>X1C3D2_9ZZZZ</name>
<evidence type="ECO:0000256" key="3">
    <source>
        <dbReference type="ARBA" id="ARBA00005984"/>
    </source>
</evidence>
<sequence length="273" mass="28630">YSADNSVTDSAAAATAMATGQKVNNGVISMAYPGDGAELETLLEIFKAQGKTVGLVSTTYMSHATPAAFGAHDPSRNNTSAIANDFLTQTLPHVLLGGGANGMSSGAAVSAGYSVVTDRADLLGLDTETETFVSGQFGTSHLPYEHDGDYSSLPRLNQMAETAIAILDNNIVEGFFLMIEGGRIDHTGHDNNLERNVQESIEFGNTVQGVLDWVNETGNDSNWANTLVLVTADHETGGMTVIQDNGPGNYPTITWSSEGHSGVNVPLYAEGEG</sequence>
<evidence type="ECO:0000313" key="9">
    <source>
        <dbReference type="EMBL" id="GAH01842.1"/>
    </source>
</evidence>
<evidence type="ECO:0008006" key="10">
    <source>
        <dbReference type="Google" id="ProtNLM"/>
    </source>
</evidence>
<dbReference type="InterPro" id="IPR018299">
    <property type="entry name" value="Alkaline_phosphatase_AS"/>
</dbReference>
<dbReference type="PRINTS" id="PR00113">
    <property type="entry name" value="ALKPHPHTASE"/>
</dbReference>
<dbReference type="AlphaFoldDB" id="X1C3D2"/>
<feature type="non-terminal residue" evidence="9">
    <location>
        <position position="273"/>
    </location>
</feature>
<feature type="non-terminal residue" evidence="9">
    <location>
        <position position="1"/>
    </location>
</feature>
<dbReference type="GO" id="GO:0046872">
    <property type="term" value="F:metal ion binding"/>
    <property type="evidence" value="ECO:0007669"/>
    <property type="project" value="UniProtKB-KW"/>
</dbReference>
<evidence type="ECO:0000256" key="8">
    <source>
        <dbReference type="ARBA" id="ARBA00022842"/>
    </source>
</evidence>
<dbReference type="Gene3D" id="3.40.720.10">
    <property type="entry name" value="Alkaline Phosphatase, subunit A"/>
    <property type="match status" value="2"/>
</dbReference>
<keyword evidence="4" id="KW-0597">Phosphoprotein</keyword>
<evidence type="ECO:0000256" key="7">
    <source>
        <dbReference type="ARBA" id="ARBA00022833"/>
    </source>
</evidence>
<keyword evidence="5" id="KW-0479">Metal-binding</keyword>